<gene>
    <name evidence="2" type="ORF">Nepgr_023218</name>
</gene>
<keyword evidence="3" id="KW-1185">Reference proteome</keyword>
<sequence length="140" mass="15270">MIAMTTTSQYVASTDTPHTPGVPGQSSFFHSSFLKRTTDITRSHERPKYVAKYSSGSHRDGHGILKNTTHTTQGPSFKIGSTLGEENPHLPHTIASREISFPSQDLQPGGHLITHISIQEIISSQAQCGFPSIHVTVHNI</sequence>
<dbReference type="AlphaFoldDB" id="A0AAD3XZ64"/>
<dbReference type="Proteomes" id="UP001279734">
    <property type="component" value="Unassembled WGS sequence"/>
</dbReference>
<proteinExistence type="predicted"/>
<evidence type="ECO:0000256" key="1">
    <source>
        <dbReference type="SAM" id="MobiDB-lite"/>
    </source>
</evidence>
<accession>A0AAD3XZ64</accession>
<feature type="compositionally biased region" description="Polar residues" evidence="1">
    <location>
        <begin position="1"/>
        <end position="17"/>
    </location>
</feature>
<dbReference type="EMBL" id="BSYO01000023">
    <property type="protein sequence ID" value="GMH21376.1"/>
    <property type="molecule type" value="Genomic_DNA"/>
</dbReference>
<name>A0AAD3XZ64_NEPGR</name>
<feature type="region of interest" description="Disordered" evidence="1">
    <location>
        <begin position="53"/>
        <end position="74"/>
    </location>
</feature>
<organism evidence="2 3">
    <name type="scientific">Nepenthes gracilis</name>
    <name type="common">Slender pitcher plant</name>
    <dbReference type="NCBI Taxonomy" id="150966"/>
    <lineage>
        <taxon>Eukaryota</taxon>
        <taxon>Viridiplantae</taxon>
        <taxon>Streptophyta</taxon>
        <taxon>Embryophyta</taxon>
        <taxon>Tracheophyta</taxon>
        <taxon>Spermatophyta</taxon>
        <taxon>Magnoliopsida</taxon>
        <taxon>eudicotyledons</taxon>
        <taxon>Gunneridae</taxon>
        <taxon>Pentapetalae</taxon>
        <taxon>Caryophyllales</taxon>
        <taxon>Nepenthaceae</taxon>
        <taxon>Nepenthes</taxon>
    </lineage>
</organism>
<evidence type="ECO:0000313" key="3">
    <source>
        <dbReference type="Proteomes" id="UP001279734"/>
    </source>
</evidence>
<feature type="region of interest" description="Disordered" evidence="1">
    <location>
        <begin position="1"/>
        <end position="27"/>
    </location>
</feature>
<evidence type="ECO:0000313" key="2">
    <source>
        <dbReference type="EMBL" id="GMH21376.1"/>
    </source>
</evidence>
<reference evidence="2" key="1">
    <citation type="submission" date="2023-05" db="EMBL/GenBank/DDBJ databases">
        <title>Nepenthes gracilis genome sequencing.</title>
        <authorList>
            <person name="Fukushima K."/>
        </authorList>
    </citation>
    <scope>NUCLEOTIDE SEQUENCE</scope>
    <source>
        <strain evidence="2">SING2019-196</strain>
    </source>
</reference>
<comment type="caution">
    <text evidence="2">The sequence shown here is derived from an EMBL/GenBank/DDBJ whole genome shotgun (WGS) entry which is preliminary data.</text>
</comment>
<protein>
    <submittedName>
        <fullName evidence="2">Uncharacterized protein</fullName>
    </submittedName>
</protein>